<dbReference type="RefSeq" id="WP_379770273.1">
    <property type="nucleotide sequence ID" value="NZ_JBHSJF010000006.1"/>
</dbReference>
<name>A0ABV9Z0Q2_9HYPH</name>
<proteinExistence type="predicted"/>
<gene>
    <name evidence="1" type="ORF">ACFPFW_08450</name>
</gene>
<evidence type="ECO:0000313" key="1">
    <source>
        <dbReference type="EMBL" id="MFC5068047.1"/>
    </source>
</evidence>
<comment type="caution">
    <text evidence="1">The sequence shown here is derived from an EMBL/GenBank/DDBJ whole genome shotgun (WGS) entry which is preliminary data.</text>
</comment>
<organism evidence="1 2">
    <name type="scientific">Flaviflagellibacter deserti</name>
    <dbReference type="NCBI Taxonomy" id="2267266"/>
    <lineage>
        <taxon>Bacteria</taxon>
        <taxon>Pseudomonadati</taxon>
        <taxon>Pseudomonadota</taxon>
        <taxon>Alphaproteobacteria</taxon>
        <taxon>Hyphomicrobiales</taxon>
        <taxon>Flaviflagellibacter</taxon>
    </lineage>
</organism>
<accession>A0ABV9Z0Q2</accession>
<protein>
    <submittedName>
        <fullName evidence="1">Uncharacterized protein</fullName>
    </submittedName>
</protein>
<dbReference type="EMBL" id="JBHSJF010000006">
    <property type="protein sequence ID" value="MFC5068047.1"/>
    <property type="molecule type" value="Genomic_DNA"/>
</dbReference>
<sequence length="378" mass="41739">MRKLLDGAEHFVVVDEGPGLSGSSFAAVGRLMRGRGVRADRITFMPGHGNGPGVEACEETRRIWAGTTVRPAVQIPDSRIADWIADLLGESLIGVEDLSAGHWRAKLFADPSQWPPIDPRTDRRKLLVRTATGAYFARFVGLGLSGERKLDRARRLEQAGFIPEVLGVVNGFLVQQWIEPAYSRPSDPMELGQYLRARLSLPAPGLAGASIDVLREMALANTAESLGEQAAGRLGRKLKGGEFLRQEIEPVAIDGACQPWKWFRNEQGRIFKADALDHDGDHDLVGPQPIVWDLVGACIELGYDRGAMENLNEIVLPGNLRPRLELFLFMEACYLAFRVGATRMAARALAGDLDERRRIESAEASYRKRLELLCFADE</sequence>
<reference evidence="2" key="1">
    <citation type="journal article" date="2019" name="Int. J. Syst. Evol. Microbiol.">
        <title>The Global Catalogue of Microorganisms (GCM) 10K type strain sequencing project: providing services to taxonomists for standard genome sequencing and annotation.</title>
        <authorList>
            <consortium name="The Broad Institute Genomics Platform"/>
            <consortium name="The Broad Institute Genome Sequencing Center for Infectious Disease"/>
            <person name="Wu L."/>
            <person name="Ma J."/>
        </authorList>
    </citation>
    <scope>NUCLEOTIDE SEQUENCE [LARGE SCALE GENOMIC DNA]</scope>
    <source>
        <strain evidence="2">CGMCC 1.16444</strain>
    </source>
</reference>
<dbReference type="Proteomes" id="UP001595796">
    <property type="component" value="Unassembled WGS sequence"/>
</dbReference>
<evidence type="ECO:0000313" key="2">
    <source>
        <dbReference type="Proteomes" id="UP001595796"/>
    </source>
</evidence>
<keyword evidence="2" id="KW-1185">Reference proteome</keyword>